<evidence type="ECO:0000256" key="5">
    <source>
        <dbReference type="ARBA" id="ARBA00023136"/>
    </source>
</evidence>
<dbReference type="PANTHER" id="PTHR23323">
    <property type="entry name" value="VACUOLAR PROTEIN SORTING-ASSOCIATED PROTEIN"/>
    <property type="match status" value="1"/>
</dbReference>
<dbReference type="Pfam" id="PF23341">
    <property type="entry name" value="PEP5_VPS11_N"/>
    <property type="match status" value="1"/>
</dbReference>
<dbReference type="InterPro" id="IPR057307">
    <property type="entry name" value="PEP5_VPS11_N"/>
</dbReference>
<dbReference type="GO" id="GO:0007033">
    <property type="term" value="P:vacuole organization"/>
    <property type="evidence" value="ECO:0007669"/>
    <property type="project" value="TreeGrafter"/>
</dbReference>
<proteinExistence type="predicted"/>
<dbReference type="GO" id="GO:0030897">
    <property type="term" value="C:HOPS complex"/>
    <property type="evidence" value="ECO:0007669"/>
    <property type="project" value="TreeGrafter"/>
</dbReference>
<evidence type="ECO:0000256" key="4">
    <source>
        <dbReference type="ARBA" id="ARBA00022833"/>
    </source>
</evidence>
<keyword evidence="3" id="KW-0863">Zinc-finger</keyword>
<keyword evidence="5" id="KW-0472">Membrane</keyword>
<gene>
    <name evidence="7" type="ORF">TBIB3V08_LOCUS9818</name>
</gene>
<dbReference type="SUPFAM" id="SSF50978">
    <property type="entry name" value="WD40 repeat-like"/>
    <property type="match status" value="1"/>
</dbReference>
<reference evidence="7" key="1">
    <citation type="submission" date="2020-11" db="EMBL/GenBank/DDBJ databases">
        <authorList>
            <person name="Tran Van P."/>
        </authorList>
    </citation>
    <scope>NUCLEOTIDE SEQUENCE</scope>
</reference>
<evidence type="ECO:0000256" key="2">
    <source>
        <dbReference type="ARBA" id="ARBA00022723"/>
    </source>
</evidence>
<evidence type="ECO:0000313" key="7">
    <source>
        <dbReference type="EMBL" id="CAD7447506.1"/>
    </source>
</evidence>
<dbReference type="EMBL" id="OD568950">
    <property type="protein sequence ID" value="CAD7447506.1"/>
    <property type="molecule type" value="Genomic_DNA"/>
</dbReference>
<evidence type="ECO:0000256" key="1">
    <source>
        <dbReference type="ARBA" id="ARBA00004492"/>
    </source>
</evidence>
<organism evidence="7">
    <name type="scientific">Timema bartmani</name>
    <dbReference type="NCBI Taxonomy" id="61472"/>
    <lineage>
        <taxon>Eukaryota</taxon>
        <taxon>Metazoa</taxon>
        <taxon>Ecdysozoa</taxon>
        <taxon>Arthropoda</taxon>
        <taxon>Hexapoda</taxon>
        <taxon>Insecta</taxon>
        <taxon>Pterygota</taxon>
        <taxon>Neoptera</taxon>
        <taxon>Polyneoptera</taxon>
        <taxon>Phasmatodea</taxon>
        <taxon>Timematodea</taxon>
        <taxon>Timematoidea</taxon>
        <taxon>Timematidae</taxon>
        <taxon>Timema</taxon>
    </lineage>
</organism>
<dbReference type="GO" id="GO:0007032">
    <property type="term" value="P:endosome organization"/>
    <property type="evidence" value="ECO:0007669"/>
    <property type="project" value="TreeGrafter"/>
</dbReference>
<name>A0A7R9F5R1_9NEOP</name>
<dbReference type="InterPro" id="IPR015943">
    <property type="entry name" value="WD40/YVTN_repeat-like_dom_sf"/>
</dbReference>
<dbReference type="GO" id="GO:0006904">
    <property type="term" value="P:vesicle docking involved in exocytosis"/>
    <property type="evidence" value="ECO:0007669"/>
    <property type="project" value="TreeGrafter"/>
</dbReference>
<protein>
    <recommendedName>
        <fullName evidence="6">PEP5/VPS11 N-terminal domain-containing protein</fullName>
    </recommendedName>
</protein>
<dbReference type="GO" id="GO:0048284">
    <property type="term" value="P:organelle fusion"/>
    <property type="evidence" value="ECO:0007669"/>
    <property type="project" value="TreeGrafter"/>
</dbReference>
<evidence type="ECO:0000256" key="3">
    <source>
        <dbReference type="ARBA" id="ARBA00022771"/>
    </source>
</evidence>
<keyword evidence="2" id="KW-0479">Metal-binding</keyword>
<dbReference type="PANTHER" id="PTHR23323:SF24">
    <property type="entry name" value="VACUOLAR PROTEIN SORTING-ASSOCIATED PROTEIN 11 HOMOLOG"/>
    <property type="match status" value="1"/>
</dbReference>
<comment type="subcellular location">
    <subcellularLocation>
        <location evidence="1">Late endosome membrane</location>
        <topology evidence="1">Peripheral membrane protein</topology>
        <orientation evidence="1">Cytoplasmic side</orientation>
    </subcellularLocation>
</comment>
<feature type="domain" description="PEP5/VPS11 N-terminal" evidence="6">
    <location>
        <begin position="11"/>
        <end position="331"/>
    </location>
</feature>
<dbReference type="GO" id="GO:0031902">
    <property type="term" value="C:late endosome membrane"/>
    <property type="evidence" value="ECO:0007669"/>
    <property type="project" value="UniProtKB-SubCell"/>
</dbReference>
<dbReference type="Gene3D" id="2.130.10.10">
    <property type="entry name" value="YVTN repeat-like/Quinoprotein amine dehydrogenase"/>
    <property type="match status" value="1"/>
</dbReference>
<accession>A0A7R9F5R1</accession>
<dbReference type="AlphaFoldDB" id="A0A7R9F5R1"/>
<evidence type="ECO:0000259" key="6">
    <source>
        <dbReference type="Pfam" id="PF23341"/>
    </source>
</evidence>
<keyword evidence="4" id="KW-0862">Zinc</keyword>
<sequence length="413" mass="46454">MGYFKCHCSMDVKVGVATSGHGNLVFGDSEGNIHLVNRSFQVTTFRAYELNIILIEQLRHTALIVTIGEDEPGVNPLIKVWNLEKQDKHGNPTCVRISRAIPNNKPTPATALCVHDNLNLMAVGFHDGSIVLFRGDVCRERTNKQKVLKDGSVPVTGLAFKTTAKFLYLYVSTTSSVVLFNITVKDKEIKVHLDGLGCTKRCSVLAETVQDANFMIGRDDVRLFLYFKVTTLYGRGPCYAVEGQKVLLQWFRSYLVIVAKEDKNMSRSSSTITTSTTSEPAERDKHMVTVLDIQNKFLVFSAPIKEVRAVLVEWGTIYILGGDHRVFQLSEKDLQSKLTLLFKKNLYDVSIRIAKSQQYDAEGLVDMFRQYGDHLYTKGDHTAAVDQYIKTIGKLEPSYVIRKVQLVELLCKT</sequence>
<dbReference type="InterPro" id="IPR036322">
    <property type="entry name" value="WD40_repeat_dom_sf"/>
</dbReference>
<dbReference type="GO" id="GO:0030674">
    <property type="term" value="F:protein-macromolecule adaptor activity"/>
    <property type="evidence" value="ECO:0007669"/>
    <property type="project" value="TreeGrafter"/>
</dbReference>
<dbReference type="GO" id="GO:0008270">
    <property type="term" value="F:zinc ion binding"/>
    <property type="evidence" value="ECO:0007669"/>
    <property type="project" value="UniProtKB-KW"/>
</dbReference>